<proteinExistence type="predicted"/>
<evidence type="ECO:0000256" key="5">
    <source>
        <dbReference type="ARBA" id="ARBA00022670"/>
    </source>
</evidence>
<keyword evidence="12" id="KW-1133">Transmembrane helix</keyword>
<reference evidence="19 20" key="1">
    <citation type="submission" date="2019-03" db="EMBL/GenBank/DDBJ databases">
        <title>Sequencing 25 genomes of Wallemia mellicola.</title>
        <authorList>
            <person name="Gostincar C."/>
        </authorList>
    </citation>
    <scope>NUCLEOTIDE SEQUENCE [LARGE SCALE GENOMIC DNA]</scope>
    <source>
        <strain evidence="15 20">EXF-1262</strain>
        <strain evidence="18 21">EXF-1274</strain>
        <strain evidence="14 22">EXF-6152</strain>
        <strain evidence="17 23">EXF-757</strain>
        <strain evidence="16 19">EXF-8738</strain>
    </source>
</reference>
<dbReference type="InterPro" id="IPR029055">
    <property type="entry name" value="Ntn_hydrolases_N"/>
</dbReference>
<keyword evidence="10" id="KW-0539">Nucleus</keyword>
<dbReference type="Proteomes" id="UP000310685">
    <property type="component" value="Unassembled WGS sequence"/>
</dbReference>
<dbReference type="CDD" id="cd18727">
    <property type="entry name" value="PIN_Swt1-like"/>
    <property type="match status" value="1"/>
</dbReference>
<evidence type="ECO:0000313" key="19">
    <source>
        <dbReference type="Proteomes" id="UP000305647"/>
    </source>
</evidence>
<feature type="transmembrane region" description="Helical" evidence="12">
    <location>
        <begin position="20"/>
        <end position="39"/>
    </location>
</feature>
<dbReference type="Proteomes" id="UP000305647">
    <property type="component" value="Unassembled WGS sequence"/>
</dbReference>
<keyword evidence="9" id="KW-0865">Zymogen</keyword>
<dbReference type="GO" id="GO:0051603">
    <property type="term" value="P:proteolysis involved in protein catabolic process"/>
    <property type="evidence" value="ECO:0007669"/>
    <property type="project" value="InterPro"/>
</dbReference>
<dbReference type="Proteomes" id="UP000310708">
    <property type="component" value="Unassembled WGS sequence"/>
</dbReference>
<dbReference type="EMBL" id="SPRX01000048">
    <property type="protein sequence ID" value="TIC63397.1"/>
    <property type="molecule type" value="Genomic_DNA"/>
</dbReference>
<dbReference type="AlphaFoldDB" id="A0A4T0RSX6"/>
<dbReference type="InterPro" id="IPR000243">
    <property type="entry name" value="Pept_T1A_subB"/>
</dbReference>
<comment type="caution">
    <text evidence="17">The sequence shown here is derived from an EMBL/GenBank/DDBJ whole genome shotgun (WGS) entry which is preliminary data.</text>
</comment>
<dbReference type="Gene3D" id="3.40.50.1010">
    <property type="entry name" value="5'-nuclease"/>
    <property type="match status" value="1"/>
</dbReference>
<evidence type="ECO:0000313" key="17">
    <source>
        <dbReference type="EMBL" id="TIC63397.1"/>
    </source>
</evidence>
<dbReference type="FunFam" id="3.60.20.10:FF:000010">
    <property type="entry name" value="Proteasome subunit beta type-1"/>
    <property type="match status" value="1"/>
</dbReference>
<dbReference type="GO" id="GO:0005634">
    <property type="term" value="C:nucleus"/>
    <property type="evidence" value="ECO:0007669"/>
    <property type="project" value="UniProtKB-SubCell"/>
</dbReference>
<dbReference type="EC" id="3.4.25.1" evidence="3"/>
<sequence length="467" mass="51069">MDLRSTMTHKDAERLKKGEVNLGTSIMAVAFNGGVVIGADSRTTMGSYIANRVTDKLTHIHDRIYCCRSGSAADTQAVADVVTYHLSMFGVQQGERPSVHTAAALFNQLCYSNKDRLSAGIIVAGYDKENGGSVYNIPLGGGMFRQPWAIGGSGSTYVYGYCDATYKDNMTKDETVTFVKNTLALAMSRDGSSGGTIRMCVITEDNVERLFVPGNELPRFWEGQEIINKPAHQLAMEAQDTYATTTNDGPVILTIDGINEEDCEVDYTMDMDHSLDEEAINVVADVRNNNSIRNDTTMDNLMAVDVQTDSRIFPSSLLVLDTNVLISKLDTLKSLHELLLKQNPAPFGIIIPDIVIRELDAQKDSSRSISKYSRAALSWCVDCARSRTSLVKFERSSLVNAENDDRILGCASDLQTRAVVLLLTNDNSLAIKAESLGIQTMSTSDDEMRHLRGIAGDNSLSASRHSC</sequence>
<dbReference type="InterPro" id="IPR002716">
    <property type="entry name" value="PIN_dom"/>
</dbReference>
<evidence type="ECO:0000256" key="10">
    <source>
        <dbReference type="ARBA" id="ARBA00023242"/>
    </source>
</evidence>
<dbReference type="InterPro" id="IPR029060">
    <property type="entry name" value="PIN-like_dom_sf"/>
</dbReference>
<evidence type="ECO:0000256" key="3">
    <source>
        <dbReference type="ARBA" id="ARBA00012039"/>
    </source>
</evidence>
<dbReference type="InterPro" id="IPR023333">
    <property type="entry name" value="Proteasome_suB-type"/>
</dbReference>
<dbReference type="Proteomes" id="UP000307169">
    <property type="component" value="Unassembled WGS sequence"/>
</dbReference>
<evidence type="ECO:0000256" key="4">
    <source>
        <dbReference type="ARBA" id="ARBA00022490"/>
    </source>
</evidence>
<keyword evidence="5" id="KW-0645">Protease</keyword>
<feature type="active site" description="Nucleophile" evidence="11">
    <location>
        <position position="24"/>
    </location>
</feature>
<dbReference type="PANTHER" id="PTHR32194">
    <property type="entry name" value="METALLOPROTEASE TLDD"/>
    <property type="match status" value="1"/>
</dbReference>
<dbReference type="Gene3D" id="3.60.20.10">
    <property type="entry name" value="Glutamine Phosphoribosylpyrophosphate, subunit 1, domain 1"/>
    <property type="match status" value="1"/>
</dbReference>
<dbReference type="GO" id="GO:0004540">
    <property type="term" value="F:RNA nuclease activity"/>
    <property type="evidence" value="ECO:0007669"/>
    <property type="project" value="UniProtKB-ARBA"/>
</dbReference>
<protein>
    <recommendedName>
        <fullName evidence="3">proteasome endopeptidase complex</fullName>
        <ecNumber evidence="3">3.4.25.1</ecNumber>
    </recommendedName>
</protein>
<dbReference type="InterPro" id="IPR016050">
    <property type="entry name" value="Proteasome_bsu_CS"/>
</dbReference>
<evidence type="ECO:0000259" key="13">
    <source>
        <dbReference type="SMART" id="SM00670"/>
    </source>
</evidence>
<keyword evidence="4" id="KW-0963">Cytoplasm</keyword>
<dbReference type="Pfam" id="PF00227">
    <property type="entry name" value="Proteasome"/>
    <property type="match status" value="1"/>
</dbReference>
<evidence type="ECO:0000256" key="12">
    <source>
        <dbReference type="SAM" id="Phobius"/>
    </source>
</evidence>
<dbReference type="PANTHER" id="PTHR32194:SF0">
    <property type="entry name" value="ATP-DEPENDENT PROTEASE SUBUNIT HSLV"/>
    <property type="match status" value="1"/>
</dbReference>
<keyword evidence="7" id="KW-0378">Hydrolase</keyword>
<keyword evidence="8 17" id="KW-0647">Proteasome</keyword>
<keyword evidence="6" id="KW-0888">Threonine protease</keyword>
<dbReference type="PRINTS" id="PR00141">
    <property type="entry name" value="PROTEASOME"/>
</dbReference>
<evidence type="ECO:0000313" key="22">
    <source>
        <dbReference type="Proteomes" id="UP000310685"/>
    </source>
</evidence>
<dbReference type="GO" id="GO:0004298">
    <property type="term" value="F:threonine-type endopeptidase activity"/>
    <property type="evidence" value="ECO:0007669"/>
    <property type="project" value="UniProtKB-KW"/>
</dbReference>
<dbReference type="EMBL" id="SPRW01000007">
    <property type="protein sequence ID" value="TIC69133.1"/>
    <property type="molecule type" value="Genomic_DNA"/>
</dbReference>
<evidence type="ECO:0000313" key="20">
    <source>
        <dbReference type="Proteomes" id="UP000307169"/>
    </source>
</evidence>
<dbReference type="PROSITE" id="PS51476">
    <property type="entry name" value="PROTEASOME_BETA_2"/>
    <property type="match status" value="1"/>
</dbReference>
<dbReference type="SUPFAM" id="SSF88723">
    <property type="entry name" value="PIN domain-like"/>
    <property type="match status" value="1"/>
</dbReference>
<comment type="catalytic activity">
    <reaction evidence="1">
        <text>Cleavage of peptide bonds with very broad specificity.</text>
        <dbReference type="EC" id="3.4.25.1"/>
    </reaction>
</comment>
<evidence type="ECO:0000313" key="23">
    <source>
        <dbReference type="Proteomes" id="UP000310708"/>
    </source>
</evidence>
<keyword evidence="12" id="KW-0472">Membrane</keyword>
<evidence type="ECO:0000256" key="7">
    <source>
        <dbReference type="ARBA" id="ARBA00022801"/>
    </source>
</evidence>
<evidence type="ECO:0000313" key="18">
    <source>
        <dbReference type="EMBL" id="TIC69133.1"/>
    </source>
</evidence>
<accession>A0A4T0RSX6</accession>
<organism evidence="17 23">
    <name type="scientific">Wallemia mellicola</name>
    <dbReference type="NCBI Taxonomy" id="1708541"/>
    <lineage>
        <taxon>Eukaryota</taxon>
        <taxon>Fungi</taxon>
        <taxon>Dikarya</taxon>
        <taxon>Basidiomycota</taxon>
        <taxon>Wallemiomycotina</taxon>
        <taxon>Wallemiomycetes</taxon>
        <taxon>Wallemiales</taxon>
        <taxon>Wallemiaceae</taxon>
        <taxon>Wallemia</taxon>
    </lineage>
</organism>
<dbReference type="PROSITE" id="PS00854">
    <property type="entry name" value="PROTEASOME_BETA_1"/>
    <property type="match status" value="1"/>
</dbReference>
<dbReference type="GO" id="GO:0005737">
    <property type="term" value="C:cytoplasm"/>
    <property type="evidence" value="ECO:0007669"/>
    <property type="project" value="TreeGrafter"/>
</dbReference>
<dbReference type="EMBL" id="SPRO01000047">
    <property type="protein sequence ID" value="TIC28014.1"/>
    <property type="molecule type" value="Genomic_DNA"/>
</dbReference>
<dbReference type="Proteomes" id="UP000309601">
    <property type="component" value="Unassembled WGS sequence"/>
</dbReference>
<keyword evidence="12" id="KW-0812">Transmembrane</keyword>
<evidence type="ECO:0000313" key="14">
    <source>
        <dbReference type="EMBL" id="TIB76404.1"/>
    </source>
</evidence>
<dbReference type="InterPro" id="IPR001353">
    <property type="entry name" value="Proteasome_sua/b"/>
</dbReference>
<evidence type="ECO:0000313" key="16">
    <source>
        <dbReference type="EMBL" id="TIC28014.1"/>
    </source>
</evidence>
<dbReference type="GO" id="GO:0019774">
    <property type="term" value="C:proteasome core complex, beta-subunit complex"/>
    <property type="evidence" value="ECO:0007669"/>
    <property type="project" value="UniProtKB-ARBA"/>
</dbReference>
<dbReference type="EMBL" id="SPRH01000093">
    <property type="protein sequence ID" value="TIB95441.1"/>
    <property type="molecule type" value="Genomic_DNA"/>
</dbReference>
<gene>
    <name evidence="17" type="ORF">E3Q01_03363</name>
    <name evidence="18" type="ORF">E3Q02_01038</name>
    <name evidence="16" type="ORF">E3Q10_03433</name>
    <name evidence="15" type="ORF">E3Q17_04286</name>
    <name evidence="14" type="ORF">E3Q22_03572</name>
</gene>
<evidence type="ECO:0000256" key="1">
    <source>
        <dbReference type="ARBA" id="ARBA00001198"/>
    </source>
</evidence>
<evidence type="ECO:0000313" key="21">
    <source>
        <dbReference type="Proteomes" id="UP000309601"/>
    </source>
</evidence>
<dbReference type="Pfam" id="PF13638">
    <property type="entry name" value="PIN_4"/>
    <property type="match status" value="1"/>
</dbReference>
<evidence type="ECO:0000256" key="9">
    <source>
        <dbReference type="ARBA" id="ARBA00023145"/>
    </source>
</evidence>
<evidence type="ECO:0000313" key="15">
    <source>
        <dbReference type="EMBL" id="TIB95441.1"/>
    </source>
</evidence>
<evidence type="ECO:0000256" key="11">
    <source>
        <dbReference type="PIRSR" id="PIRSR600243-1"/>
    </source>
</evidence>
<comment type="subcellular location">
    <subcellularLocation>
        <location evidence="2">Nucleus</location>
    </subcellularLocation>
</comment>
<dbReference type="SUPFAM" id="SSF56235">
    <property type="entry name" value="N-terminal nucleophile aminohydrolases (Ntn hydrolases)"/>
    <property type="match status" value="1"/>
</dbReference>
<name>A0A4T0RSX6_9BASI</name>
<dbReference type="EMBL" id="SPRC01000047">
    <property type="protein sequence ID" value="TIB76404.1"/>
    <property type="molecule type" value="Genomic_DNA"/>
</dbReference>
<evidence type="ECO:0000256" key="8">
    <source>
        <dbReference type="ARBA" id="ARBA00022942"/>
    </source>
</evidence>
<dbReference type="CDD" id="cd03762">
    <property type="entry name" value="proteasome_beta_type_6"/>
    <property type="match status" value="1"/>
</dbReference>
<dbReference type="SMART" id="SM00670">
    <property type="entry name" value="PINc"/>
    <property type="match status" value="1"/>
</dbReference>
<feature type="domain" description="PIN" evidence="13">
    <location>
        <begin position="316"/>
        <end position="431"/>
    </location>
</feature>
<evidence type="ECO:0000256" key="6">
    <source>
        <dbReference type="ARBA" id="ARBA00022698"/>
    </source>
</evidence>
<evidence type="ECO:0000256" key="2">
    <source>
        <dbReference type="ARBA" id="ARBA00004123"/>
    </source>
</evidence>